<evidence type="ECO:0000313" key="7">
    <source>
        <dbReference type="Proteomes" id="UP001299608"/>
    </source>
</evidence>
<dbReference type="RefSeq" id="WP_165641340.1">
    <property type="nucleotide sequence ID" value="NZ_JAAITT010000005.1"/>
</dbReference>
<organism evidence="4 7">
    <name type="scientific">Enterocloster aldenensis</name>
    <dbReference type="NCBI Taxonomy" id="358742"/>
    <lineage>
        <taxon>Bacteria</taxon>
        <taxon>Bacillati</taxon>
        <taxon>Bacillota</taxon>
        <taxon>Clostridia</taxon>
        <taxon>Lachnospirales</taxon>
        <taxon>Lachnospiraceae</taxon>
        <taxon>Enterocloster</taxon>
    </lineage>
</organism>
<feature type="region of interest" description="Disordered" evidence="2">
    <location>
        <begin position="28"/>
        <end position="49"/>
    </location>
</feature>
<dbReference type="CDD" id="cd13603">
    <property type="entry name" value="PBP2_TRAP_Siap_TeaA_like"/>
    <property type="match status" value="1"/>
</dbReference>
<feature type="chain" id="PRO_5043453503" evidence="3">
    <location>
        <begin position="21"/>
        <end position="366"/>
    </location>
</feature>
<gene>
    <name evidence="5" type="ORF">G5B36_05035</name>
    <name evidence="4" type="ORF">L0N08_14170</name>
</gene>
<reference evidence="4" key="3">
    <citation type="submission" date="2022-01" db="EMBL/GenBank/DDBJ databases">
        <title>Collection of gut derived symbiotic bacterial strains cultured from healthy donors.</title>
        <authorList>
            <person name="Lin H."/>
            <person name="Kohout C."/>
            <person name="Waligurski E."/>
            <person name="Pamer E.G."/>
        </authorList>
    </citation>
    <scope>NUCLEOTIDE SEQUENCE</scope>
    <source>
        <strain evidence="4">DFI.6.55</strain>
    </source>
</reference>
<dbReference type="Proteomes" id="UP001299608">
    <property type="component" value="Unassembled WGS sequence"/>
</dbReference>
<evidence type="ECO:0000256" key="1">
    <source>
        <dbReference type="ARBA" id="ARBA00022729"/>
    </source>
</evidence>
<protein>
    <submittedName>
        <fullName evidence="4">TRAP transporter substrate-binding protein</fullName>
    </submittedName>
</protein>
<dbReference type="PANTHER" id="PTHR33376">
    <property type="match status" value="1"/>
</dbReference>
<dbReference type="InterPro" id="IPR018389">
    <property type="entry name" value="DctP_fam"/>
</dbReference>
<sequence>MKKKVLAVLSVSLAMTFLLGACGGSAKPQTEAPASQGTAAGGSTEAEAPSGDKIVMKISHVSSPGSARDLGCQKLAEVVEEMTGGRVEAQIYPSSQLGGQRDQVEGAQFGTIECVVVPTSYLGGTCPMMTLLDTPYLLPDDPEQLYELYQSDAIKSLRDTTTEKGILTMAIWQTGYKVWSANKPLLDPADMKGLKVRVMNSPILFKQAEVLGATGITMDFGETYGALQNKALDGQENPIDTIYDMKFHEVQTDITKTNHSGLDQVVLINKAWYDGLDADIQEAITQGVKQGGRVCLEETLALAEKDEKLIADTGKTAIHELDDEQKAAWRTAMVPVQEYARTSQGAEGEKIYDAIVAARKEITGEQ</sequence>
<name>A0AAW5C2U5_9FIRM</name>
<dbReference type="InterPro" id="IPR038404">
    <property type="entry name" value="TRAP_DctP_sf"/>
</dbReference>
<keyword evidence="1 3" id="KW-0732">Signal</keyword>
<reference evidence="5 6" key="1">
    <citation type="journal article" date="2020" name="Cell Host Microbe">
        <title>Functional and Genomic Variation between Human-Derived Isolates of Lachnospiraceae Reveals Inter- and Intra-Species Diversity.</title>
        <authorList>
            <person name="Sorbara M.T."/>
            <person name="Littmann E.R."/>
            <person name="Fontana E."/>
            <person name="Moody T.U."/>
            <person name="Kohout C.E."/>
            <person name="Gjonbalaj M."/>
            <person name="Eaton V."/>
            <person name="Seok R."/>
            <person name="Leiner I.M."/>
            <person name="Pamer E.G."/>
        </authorList>
    </citation>
    <scope>NUCLEOTIDE SEQUENCE [LARGE SCALE GENOMIC DNA]</scope>
    <source>
        <strain evidence="5 6">MSK.1.17</strain>
    </source>
</reference>
<evidence type="ECO:0000313" key="6">
    <source>
        <dbReference type="Proteomes" id="UP000669239"/>
    </source>
</evidence>
<proteinExistence type="predicted"/>
<evidence type="ECO:0000256" key="3">
    <source>
        <dbReference type="SAM" id="SignalP"/>
    </source>
</evidence>
<keyword evidence="6" id="KW-1185">Reference proteome</keyword>
<comment type="caution">
    <text evidence="4">The sequence shown here is derived from an EMBL/GenBank/DDBJ whole genome shotgun (WGS) entry which is preliminary data.</text>
</comment>
<dbReference type="Proteomes" id="UP000669239">
    <property type="component" value="Unassembled WGS sequence"/>
</dbReference>
<dbReference type="Gene3D" id="3.40.190.170">
    <property type="entry name" value="Bacterial extracellular solute-binding protein, family 7"/>
    <property type="match status" value="1"/>
</dbReference>
<dbReference type="GO" id="GO:0055085">
    <property type="term" value="P:transmembrane transport"/>
    <property type="evidence" value="ECO:0007669"/>
    <property type="project" value="InterPro"/>
</dbReference>
<evidence type="ECO:0000313" key="4">
    <source>
        <dbReference type="EMBL" id="MCG4746564.1"/>
    </source>
</evidence>
<dbReference type="NCBIfam" id="NF037995">
    <property type="entry name" value="TRAP_S1"/>
    <property type="match status" value="1"/>
</dbReference>
<dbReference type="PROSITE" id="PS51257">
    <property type="entry name" value="PROKAR_LIPOPROTEIN"/>
    <property type="match status" value="1"/>
</dbReference>
<dbReference type="PANTHER" id="PTHR33376:SF15">
    <property type="entry name" value="BLL6794 PROTEIN"/>
    <property type="match status" value="1"/>
</dbReference>
<feature type="compositionally biased region" description="Low complexity" evidence="2">
    <location>
        <begin position="32"/>
        <end position="49"/>
    </location>
</feature>
<dbReference type="EMBL" id="JAAITT010000005">
    <property type="protein sequence ID" value="NSJ48063.1"/>
    <property type="molecule type" value="Genomic_DNA"/>
</dbReference>
<feature type="signal peptide" evidence="3">
    <location>
        <begin position="1"/>
        <end position="20"/>
    </location>
</feature>
<dbReference type="NCBIfam" id="TIGR00787">
    <property type="entry name" value="dctP"/>
    <property type="match status" value="1"/>
</dbReference>
<dbReference type="Pfam" id="PF03480">
    <property type="entry name" value="DctP"/>
    <property type="match status" value="1"/>
</dbReference>
<dbReference type="PIRSF" id="PIRSF006470">
    <property type="entry name" value="DctB"/>
    <property type="match status" value="1"/>
</dbReference>
<reference evidence="5" key="2">
    <citation type="submission" date="2020-02" db="EMBL/GenBank/DDBJ databases">
        <authorList>
            <person name="Littmann E."/>
            <person name="Sorbara M."/>
        </authorList>
    </citation>
    <scope>NUCLEOTIDE SEQUENCE</scope>
    <source>
        <strain evidence="5">MSK.1.17</strain>
    </source>
</reference>
<dbReference type="AlphaFoldDB" id="A0AAW5C2U5"/>
<dbReference type="GO" id="GO:0030288">
    <property type="term" value="C:outer membrane-bounded periplasmic space"/>
    <property type="evidence" value="ECO:0007669"/>
    <property type="project" value="InterPro"/>
</dbReference>
<dbReference type="InterPro" id="IPR004682">
    <property type="entry name" value="TRAP_DctP"/>
</dbReference>
<accession>A0AAW5C2U5</accession>
<evidence type="ECO:0000256" key="2">
    <source>
        <dbReference type="SAM" id="MobiDB-lite"/>
    </source>
</evidence>
<dbReference type="EMBL" id="JAKNGE010000016">
    <property type="protein sequence ID" value="MCG4746564.1"/>
    <property type="molecule type" value="Genomic_DNA"/>
</dbReference>
<evidence type="ECO:0000313" key="5">
    <source>
        <dbReference type="EMBL" id="NSJ48063.1"/>
    </source>
</evidence>